<dbReference type="EnsemblPlants" id="OB03G33680.1">
    <property type="protein sequence ID" value="OB03G33680.1"/>
    <property type="gene ID" value="OB03G33680"/>
</dbReference>
<dbReference type="HOGENOM" id="CLU_2213998_0_0_1"/>
<feature type="transmembrane region" description="Helical" evidence="1">
    <location>
        <begin position="20"/>
        <end position="40"/>
    </location>
</feature>
<keyword evidence="1" id="KW-1133">Transmembrane helix</keyword>
<keyword evidence="1" id="KW-0472">Membrane</keyword>
<evidence type="ECO:0000256" key="1">
    <source>
        <dbReference type="SAM" id="Phobius"/>
    </source>
</evidence>
<sequence length="107" mass="11749">MVGLMTMTEDRGILNPGMPFSTNFSNYLSLIVLLIQICSFKKCIVITSKNLSIFNFCIFLLQLLFVSGGGGPGGVGLGLNTELDVNITSYSDETFDCFIFKKVEMKS</sequence>
<proteinExistence type="predicted"/>
<evidence type="ECO:0000313" key="3">
    <source>
        <dbReference type="Proteomes" id="UP000006038"/>
    </source>
</evidence>
<organism evidence="2">
    <name type="scientific">Oryza brachyantha</name>
    <name type="common">malo sina</name>
    <dbReference type="NCBI Taxonomy" id="4533"/>
    <lineage>
        <taxon>Eukaryota</taxon>
        <taxon>Viridiplantae</taxon>
        <taxon>Streptophyta</taxon>
        <taxon>Embryophyta</taxon>
        <taxon>Tracheophyta</taxon>
        <taxon>Spermatophyta</taxon>
        <taxon>Magnoliopsida</taxon>
        <taxon>Liliopsida</taxon>
        <taxon>Poales</taxon>
        <taxon>Poaceae</taxon>
        <taxon>BOP clade</taxon>
        <taxon>Oryzoideae</taxon>
        <taxon>Oryzeae</taxon>
        <taxon>Oryzinae</taxon>
        <taxon>Oryza</taxon>
    </lineage>
</organism>
<evidence type="ECO:0000313" key="2">
    <source>
        <dbReference type="EnsemblPlants" id="OB03G33680.1"/>
    </source>
</evidence>
<dbReference type="Proteomes" id="UP000006038">
    <property type="component" value="Chromosome 3"/>
</dbReference>
<name>J3LQP2_ORYBR</name>
<reference evidence="2" key="2">
    <citation type="submission" date="2013-04" db="UniProtKB">
        <authorList>
            <consortium name="EnsemblPlants"/>
        </authorList>
    </citation>
    <scope>IDENTIFICATION</scope>
</reference>
<reference evidence="2" key="1">
    <citation type="journal article" date="2013" name="Nat. Commun.">
        <title>Whole-genome sequencing of Oryza brachyantha reveals mechanisms underlying Oryza genome evolution.</title>
        <authorList>
            <person name="Chen J."/>
            <person name="Huang Q."/>
            <person name="Gao D."/>
            <person name="Wang J."/>
            <person name="Lang Y."/>
            <person name="Liu T."/>
            <person name="Li B."/>
            <person name="Bai Z."/>
            <person name="Luis Goicoechea J."/>
            <person name="Liang C."/>
            <person name="Chen C."/>
            <person name="Zhang W."/>
            <person name="Sun S."/>
            <person name="Liao Y."/>
            <person name="Zhang X."/>
            <person name="Yang L."/>
            <person name="Song C."/>
            <person name="Wang M."/>
            <person name="Shi J."/>
            <person name="Liu G."/>
            <person name="Liu J."/>
            <person name="Zhou H."/>
            <person name="Zhou W."/>
            <person name="Yu Q."/>
            <person name="An N."/>
            <person name="Chen Y."/>
            <person name="Cai Q."/>
            <person name="Wang B."/>
            <person name="Liu B."/>
            <person name="Min J."/>
            <person name="Huang Y."/>
            <person name="Wu H."/>
            <person name="Li Z."/>
            <person name="Zhang Y."/>
            <person name="Yin Y."/>
            <person name="Song W."/>
            <person name="Jiang J."/>
            <person name="Jackson S.A."/>
            <person name="Wing R.A."/>
            <person name="Wang J."/>
            <person name="Chen M."/>
        </authorList>
    </citation>
    <scope>NUCLEOTIDE SEQUENCE [LARGE SCALE GENOMIC DNA]</scope>
    <source>
        <strain evidence="2">cv. IRGC 101232</strain>
    </source>
</reference>
<keyword evidence="1" id="KW-0812">Transmembrane</keyword>
<keyword evidence="3" id="KW-1185">Reference proteome</keyword>
<protein>
    <submittedName>
        <fullName evidence="2">Uncharacterized protein</fullName>
    </submittedName>
</protein>
<feature type="transmembrane region" description="Helical" evidence="1">
    <location>
        <begin position="52"/>
        <end position="70"/>
    </location>
</feature>
<accession>J3LQP2</accession>
<dbReference type="AlphaFoldDB" id="J3LQP2"/>
<dbReference type="Gramene" id="OB03G33680.1">
    <property type="protein sequence ID" value="OB03G33680.1"/>
    <property type="gene ID" value="OB03G33680"/>
</dbReference>